<feature type="compositionally biased region" description="Low complexity" evidence="1">
    <location>
        <begin position="78"/>
        <end position="88"/>
    </location>
</feature>
<dbReference type="AlphaFoldDB" id="A0AAE0ABT7"/>
<protein>
    <submittedName>
        <fullName evidence="2">Uncharacterized protein</fullName>
    </submittedName>
</protein>
<evidence type="ECO:0000313" key="2">
    <source>
        <dbReference type="EMBL" id="KAK3211050.1"/>
    </source>
</evidence>
<comment type="caution">
    <text evidence="2">The sequence shown here is derived from an EMBL/GenBank/DDBJ whole genome shotgun (WGS) entry which is preliminary data.</text>
</comment>
<dbReference type="Proteomes" id="UP001281410">
    <property type="component" value="Unassembled WGS sequence"/>
</dbReference>
<accession>A0AAE0ABT7</accession>
<feature type="region of interest" description="Disordered" evidence="1">
    <location>
        <begin position="1"/>
        <end position="57"/>
    </location>
</feature>
<evidence type="ECO:0000256" key="1">
    <source>
        <dbReference type="SAM" id="MobiDB-lite"/>
    </source>
</evidence>
<feature type="compositionally biased region" description="Basic and acidic residues" evidence="1">
    <location>
        <begin position="21"/>
        <end position="31"/>
    </location>
</feature>
<gene>
    <name evidence="2" type="ORF">Dsin_015756</name>
</gene>
<organism evidence="2 3">
    <name type="scientific">Dipteronia sinensis</name>
    <dbReference type="NCBI Taxonomy" id="43782"/>
    <lineage>
        <taxon>Eukaryota</taxon>
        <taxon>Viridiplantae</taxon>
        <taxon>Streptophyta</taxon>
        <taxon>Embryophyta</taxon>
        <taxon>Tracheophyta</taxon>
        <taxon>Spermatophyta</taxon>
        <taxon>Magnoliopsida</taxon>
        <taxon>eudicotyledons</taxon>
        <taxon>Gunneridae</taxon>
        <taxon>Pentapetalae</taxon>
        <taxon>rosids</taxon>
        <taxon>malvids</taxon>
        <taxon>Sapindales</taxon>
        <taxon>Sapindaceae</taxon>
        <taxon>Hippocastanoideae</taxon>
        <taxon>Acereae</taxon>
        <taxon>Dipteronia</taxon>
    </lineage>
</organism>
<name>A0AAE0ABT7_9ROSI</name>
<evidence type="ECO:0000313" key="3">
    <source>
        <dbReference type="Proteomes" id="UP001281410"/>
    </source>
</evidence>
<dbReference type="EMBL" id="JANJYJ010000005">
    <property type="protein sequence ID" value="KAK3211050.1"/>
    <property type="molecule type" value="Genomic_DNA"/>
</dbReference>
<feature type="region of interest" description="Disordered" evidence="1">
    <location>
        <begin position="356"/>
        <end position="377"/>
    </location>
</feature>
<keyword evidence="3" id="KW-1185">Reference proteome</keyword>
<feature type="region of interest" description="Disordered" evidence="1">
    <location>
        <begin position="528"/>
        <end position="552"/>
    </location>
</feature>
<sequence length="560" mass="60681">MEKKKKDHKIACSTNQQPVTNRDDLFIKSNEEQNTSNLALNSKSTKTDSSSHGNETLVNQQYPPVLQWPHLPQNVEQSSLLSSGPSTSNQVQLGPPPPPHVAQSAMPFWLPPRPGYQSTAVNVPANFQTFTPLGTINANWQQSPAVIGGVTSSSNQPQVSNLCYPVGYPHPGFPGPWDSSSWYAQSQQLQPSSMYTLPGGNGYFSPVSPALPGCSASVGQSFQRGIIRPTVKLSQKHQQLWEAQSAENVQLWTVIGQLQTELAEYKSCQMKLEAEVSSLKPAEEEPIAQVIGTTLSGKASKRGRPRKSAASVDVLATPDEFNTRARGRKPAATLCKVQPSHARTLVFEKVVLNKVEKKEKGHHSPATTQQENDEKIPNIITDSNSNMEVSGSNLMMPGFDNQVHCENTRIPVSGIELNTSLKAKSTDDDMIDDSKVAISNLSQYSKGKNTKRSSVTHTGTAVNGNFGWSSNNIPGNGGRNFLNMSYQDFYDNGSVIGLGGGKHIPGWSFVNEGNASEPLNDAVVASAKDDNEREMGDEASSGGEENAGTNDEVAYTWMVR</sequence>
<proteinExistence type="predicted"/>
<reference evidence="2" key="1">
    <citation type="journal article" date="2023" name="Plant J.">
        <title>Genome sequences and population genomics provide insights into the demographic history, inbreeding, and mutation load of two 'living fossil' tree species of Dipteronia.</title>
        <authorList>
            <person name="Feng Y."/>
            <person name="Comes H.P."/>
            <person name="Chen J."/>
            <person name="Zhu S."/>
            <person name="Lu R."/>
            <person name="Zhang X."/>
            <person name="Li P."/>
            <person name="Qiu J."/>
            <person name="Olsen K.M."/>
            <person name="Qiu Y."/>
        </authorList>
    </citation>
    <scope>NUCLEOTIDE SEQUENCE</scope>
    <source>
        <strain evidence="2">NBL</strain>
    </source>
</reference>
<feature type="compositionally biased region" description="Polar residues" evidence="1">
    <location>
        <begin position="32"/>
        <end position="57"/>
    </location>
</feature>
<feature type="region of interest" description="Disordered" evidence="1">
    <location>
        <begin position="76"/>
        <end position="100"/>
    </location>
</feature>